<evidence type="ECO:0000313" key="4">
    <source>
        <dbReference type="RefSeq" id="XP_017778494.1"/>
    </source>
</evidence>
<proteinExistence type="predicted"/>
<accession>A0ABM1MV94</accession>
<protein>
    <submittedName>
        <fullName evidence="4">Tether containing UBX domain for GLUT4</fullName>
    </submittedName>
</protein>
<dbReference type="InterPro" id="IPR059238">
    <property type="entry name" value="UBX1_UBXN9"/>
</dbReference>
<feature type="compositionally biased region" description="Basic and acidic residues" evidence="1">
    <location>
        <begin position="203"/>
        <end position="225"/>
    </location>
</feature>
<dbReference type="SUPFAM" id="SSF54236">
    <property type="entry name" value="Ubiquitin-like"/>
    <property type="match status" value="2"/>
</dbReference>
<dbReference type="PANTHER" id="PTHR46467">
    <property type="entry name" value="TETHER CONTAINING UBX DOMAIN FOR GLUT4"/>
    <property type="match status" value="1"/>
</dbReference>
<evidence type="ECO:0000259" key="2">
    <source>
        <dbReference type="Pfam" id="PF11470"/>
    </source>
</evidence>
<dbReference type="Gene3D" id="3.10.20.90">
    <property type="entry name" value="Phosphatidylinositol 3-kinase Catalytic Subunit, Chain A, domain 1"/>
    <property type="match status" value="2"/>
</dbReference>
<dbReference type="PANTHER" id="PTHR46467:SF1">
    <property type="entry name" value="TETHER CONTAINING UBX DOMAIN FOR GLUT4"/>
    <property type="match status" value="1"/>
</dbReference>
<dbReference type="Pfam" id="PF11470">
    <property type="entry name" value="TUG-UBL1"/>
    <property type="match status" value="1"/>
</dbReference>
<feature type="compositionally biased region" description="Polar residues" evidence="1">
    <location>
        <begin position="165"/>
        <end position="175"/>
    </location>
</feature>
<gene>
    <name evidence="4" type="primary">LOC108564095</name>
</gene>
<reference evidence="4" key="1">
    <citation type="submission" date="2025-08" db="UniProtKB">
        <authorList>
            <consortium name="RefSeq"/>
        </authorList>
    </citation>
    <scope>IDENTIFICATION</scope>
    <source>
        <tissue evidence="4">Whole Larva</tissue>
    </source>
</reference>
<dbReference type="CDD" id="cd16105">
    <property type="entry name" value="Ubl_ASPSCR1_like"/>
    <property type="match status" value="1"/>
</dbReference>
<dbReference type="Proteomes" id="UP000695000">
    <property type="component" value="Unplaced"/>
</dbReference>
<name>A0ABM1MV94_NICVS</name>
<feature type="region of interest" description="Disordered" evidence="1">
    <location>
        <begin position="165"/>
        <end position="232"/>
    </location>
</feature>
<dbReference type="CDD" id="cd16118">
    <property type="entry name" value="UBX2_UBXN9"/>
    <property type="match status" value="1"/>
</dbReference>
<sequence length="519" mass="59245">MATNLVVLAPNGRRQPVKVTPNTTILQIIEEACSKQGFNPEEYDIKHHRKILDTTTIVRFSGLPNNALLELTEAQTVRKETEVVLGLQMEDGSRVMGNFFPTNNLWDVLSKLCPNILISGKEFVIIYMRQELYGDQKLKETDLKSLGITGGRAMLRIIQRSPEQLKTQANISSPLPSKPTEEKPYIRQIQRIPSPERPSQDVPKPDEGSTTQKEEYKETNEDESKPPQMQKKVANINPISFIKLEKRKATHGLKTKNQSQQNAKTLKHSAEDFIFLGERNAMLFSLETAKTVRSDDLPDDFFELSISDIKSLFKDIKKQRLELNDNPLMTSAMRELEESKKQLRQLNHYKRAIIRIQFPSHHVLQGIFTPIETIEDVMNFVKDYLEDTALDFYLFTTPPKEVLTKSSRLIEINCVPGALLHFGSDVKRDTYIKSDLLTKLTSPSIASCAANTFRDENTRMIQDEPEEDIDLKELIAMDTTDVNVGASTSAKEYEDYDNKSPIKKVEPTEKVPKWFKQAK</sequence>
<dbReference type="InterPro" id="IPR029071">
    <property type="entry name" value="Ubiquitin-like_domsf"/>
</dbReference>
<feature type="domain" description="TUG ubiquitin-like" evidence="2">
    <location>
        <begin position="9"/>
        <end position="71"/>
    </location>
</feature>
<evidence type="ECO:0000256" key="1">
    <source>
        <dbReference type="SAM" id="MobiDB-lite"/>
    </source>
</evidence>
<dbReference type="CDD" id="cd17075">
    <property type="entry name" value="UBX1_UBXN9"/>
    <property type="match status" value="1"/>
</dbReference>
<dbReference type="RefSeq" id="XP_017778494.1">
    <property type="nucleotide sequence ID" value="XM_017923005.1"/>
</dbReference>
<dbReference type="GeneID" id="108564095"/>
<organism evidence="3 4">
    <name type="scientific">Nicrophorus vespilloides</name>
    <name type="common">Boreal carrion beetle</name>
    <dbReference type="NCBI Taxonomy" id="110193"/>
    <lineage>
        <taxon>Eukaryota</taxon>
        <taxon>Metazoa</taxon>
        <taxon>Ecdysozoa</taxon>
        <taxon>Arthropoda</taxon>
        <taxon>Hexapoda</taxon>
        <taxon>Insecta</taxon>
        <taxon>Pterygota</taxon>
        <taxon>Neoptera</taxon>
        <taxon>Endopterygota</taxon>
        <taxon>Coleoptera</taxon>
        <taxon>Polyphaga</taxon>
        <taxon>Staphyliniformia</taxon>
        <taxon>Silphidae</taxon>
        <taxon>Nicrophorinae</taxon>
        <taxon>Nicrophorus</taxon>
    </lineage>
</organism>
<dbReference type="InterPro" id="IPR021569">
    <property type="entry name" value="TUG-UBL1"/>
</dbReference>
<evidence type="ECO:0000313" key="3">
    <source>
        <dbReference type="Proteomes" id="UP000695000"/>
    </source>
</evidence>
<keyword evidence="3" id="KW-1185">Reference proteome</keyword>